<dbReference type="Proteomes" id="UP000005268">
    <property type="component" value="Chromosome"/>
</dbReference>
<dbReference type="AlphaFoldDB" id="I3UNL4"/>
<dbReference type="HOGENOM" id="CLU_2882552_0_0_6"/>
<sequence>MRDFCVTSQGNTTANSHAVNLVRIGVGVERNAVVVDRRGRRSTEFEVVLLNLVRDRGVRLRLA</sequence>
<gene>
    <name evidence="1" type="ORF">YSA_00571</name>
</gene>
<proteinExistence type="predicted"/>
<reference evidence="1 2" key="1">
    <citation type="journal article" date="2012" name="J. Bacteriol.">
        <title>Complete Genome Sequence of the Naphthalene-Degrading Pseudomonas putida Strain ND6.</title>
        <authorList>
            <person name="Li S."/>
            <person name="Zhao H."/>
            <person name="Li Y."/>
            <person name="Niu S."/>
            <person name="Cai B."/>
        </authorList>
    </citation>
    <scope>NUCLEOTIDE SEQUENCE [LARGE SCALE GENOMIC DNA]</scope>
    <source>
        <strain evidence="1 2">ND6</strain>
    </source>
</reference>
<evidence type="ECO:0000313" key="1">
    <source>
        <dbReference type="EMBL" id="AFK67085.1"/>
    </source>
</evidence>
<organism evidence="1 2">
    <name type="scientific">Pseudomonas putida ND6</name>
    <dbReference type="NCBI Taxonomy" id="231023"/>
    <lineage>
        <taxon>Bacteria</taxon>
        <taxon>Pseudomonadati</taxon>
        <taxon>Pseudomonadota</taxon>
        <taxon>Gammaproteobacteria</taxon>
        <taxon>Pseudomonadales</taxon>
        <taxon>Pseudomonadaceae</taxon>
        <taxon>Pseudomonas</taxon>
    </lineage>
</organism>
<protein>
    <submittedName>
        <fullName evidence="1">Uncharacterized protein</fullName>
    </submittedName>
</protein>
<dbReference type="EMBL" id="CP003588">
    <property type="protein sequence ID" value="AFK67085.1"/>
    <property type="molecule type" value="Genomic_DNA"/>
</dbReference>
<evidence type="ECO:0000313" key="2">
    <source>
        <dbReference type="Proteomes" id="UP000005268"/>
    </source>
</evidence>
<name>I3UNL4_PSEPU</name>
<dbReference type="KEGG" id="ppi:YSA_00571"/>
<accession>I3UNL4</accession>